<feature type="signal peptide" evidence="2">
    <location>
        <begin position="1"/>
        <end position="25"/>
    </location>
</feature>
<name>A0A1J8PAB1_9COXI</name>
<gene>
    <name evidence="3" type="ORF">A1D18_00845</name>
</gene>
<keyword evidence="2" id="KW-0564">Palmitate</keyword>
<dbReference type="STRING" id="1225476.A1D18_00845"/>
<keyword evidence="2" id="KW-1134">Transmembrane beta strand</keyword>
<dbReference type="GO" id="GO:0015562">
    <property type="term" value="F:efflux transmembrane transporter activity"/>
    <property type="evidence" value="ECO:0007669"/>
    <property type="project" value="InterPro"/>
</dbReference>
<dbReference type="Proteomes" id="UP000183924">
    <property type="component" value="Unassembled WGS sequence"/>
</dbReference>
<keyword evidence="4" id="KW-1185">Reference proteome</keyword>
<feature type="chain" id="PRO_5009365208" evidence="2">
    <location>
        <begin position="26"/>
        <end position="501"/>
    </location>
</feature>
<protein>
    <submittedName>
        <fullName evidence="3">RND transporter</fullName>
    </submittedName>
</protein>
<dbReference type="EMBL" id="LUKY01000028">
    <property type="protein sequence ID" value="OIZ95955.1"/>
    <property type="molecule type" value="Genomic_DNA"/>
</dbReference>
<dbReference type="PROSITE" id="PS51257">
    <property type="entry name" value="PROKAR_LIPOPROTEIN"/>
    <property type="match status" value="1"/>
</dbReference>
<keyword evidence="2" id="KW-0812">Transmembrane</keyword>
<dbReference type="Gene3D" id="2.20.200.10">
    <property type="entry name" value="Outer membrane efflux proteins (OEP)"/>
    <property type="match status" value="1"/>
</dbReference>
<evidence type="ECO:0000256" key="1">
    <source>
        <dbReference type="ARBA" id="ARBA00007613"/>
    </source>
</evidence>
<dbReference type="RefSeq" id="WP_071661935.1">
    <property type="nucleotide sequence ID" value="NZ_LUKY01000028.1"/>
</dbReference>
<dbReference type="InterPro" id="IPR003423">
    <property type="entry name" value="OMP_efflux"/>
</dbReference>
<evidence type="ECO:0000256" key="2">
    <source>
        <dbReference type="RuleBase" id="RU362097"/>
    </source>
</evidence>
<reference evidence="3 4" key="1">
    <citation type="submission" date="2016-03" db="EMBL/GenBank/DDBJ databases">
        <title>Comparative genomics of Rickettsiella.</title>
        <authorList>
            <person name="Chandler C."/>
            <person name="Wang Y."/>
        </authorList>
    </citation>
    <scope>NUCLEOTIDE SEQUENCE [LARGE SCALE GENOMIC DNA]</scope>
    <source>
        <strain evidence="3 4">RCFS May 2013</strain>
    </source>
</reference>
<keyword evidence="2" id="KW-0449">Lipoprotein</keyword>
<dbReference type="NCBIfam" id="TIGR01845">
    <property type="entry name" value="outer_NodT"/>
    <property type="match status" value="1"/>
</dbReference>
<comment type="caution">
    <text evidence="3">The sequence shown here is derived from an EMBL/GenBank/DDBJ whole genome shotgun (WGS) entry which is preliminary data.</text>
</comment>
<evidence type="ECO:0000313" key="3">
    <source>
        <dbReference type="EMBL" id="OIZ95955.1"/>
    </source>
</evidence>
<dbReference type="SUPFAM" id="SSF56954">
    <property type="entry name" value="Outer membrane efflux proteins (OEP)"/>
    <property type="match status" value="1"/>
</dbReference>
<comment type="similarity">
    <text evidence="1 2">Belongs to the outer membrane factor (OMF) (TC 1.B.17) family.</text>
</comment>
<accession>A0A1J8PAB1</accession>
<organism evidence="3 4">
    <name type="scientific">Candidatus Rickettsiella isopodorum</name>
    <dbReference type="NCBI Taxonomy" id="1225476"/>
    <lineage>
        <taxon>Bacteria</taxon>
        <taxon>Pseudomonadati</taxon>
        <taxon>Pseudomonadota</taxon>
        <taxon>Gammaproteobacteria</taxon>
        <taxon>Legionellales</taxon>
        <taxon>Coxiellaceae</taxon>
        <taxon>Rickettsiella</taxon>
    </lineage>
</organism>
<dbReference type="OrthoDB" id="9770517at2"/>
<dbReference type="GO" id="GO:0009279">
    <property type="term" value="C:cell outer membrane"/>
    <property type="evidence" value="ECO:0007669"/>
    <property type="project" value="UniProtKB-SubCell"/>
</dbReference>
<evidence type="ECO:0000313" key="4">
    <source>
        <dbReference type="Proteomes" id="UP000183924"/>
    </source>
</evidence>
<dbReference type="Pfam" id="PF02321">
    <property type="entry name" value="OEP"/>
    <property type="match status" value="2"/>
</dbReference>
<keyword evidence="2" id="KW-0732">Signal</keyword>
<dbReference type="Gene3D" id="1.20.1600.10">
    <property type="entry name" value="Outer membrane efflux proteins (OEP)"/>
    <property type="match status" value="1"/>
</dbReference>
<dbReference type="AlphaFoldDB" id="A0A1J8PAB1"/>
<dbReference type="PANTHER" id="PTHR30203:SF33">
    <property type="entry name" value="BLR4455 PROTEIN"/>
    <property type="match status" value="1"/>
</dbReference>
<proteinExistence type="inferred from homology"/>
<dbReference type="PANTHER" id="PTHR30203">
    <property type="entry name" value="OUTER MEMBRANE CATION EFFLUX PROTEIN"/>
    <property type="match status" value="1"/>
</dbReference>
<sequence length="501" mass="54707">MWVFYRSYYQFAMIAMMLGSLSACLVGPDFEPPEPPKINHYTKPPWPCRTASAPGHGGASQQFIQAKTISAEWWRLFHSPKINKLICQGLTNSPNLKAAKATLLEAQENLSAGIGNGLFPNIAAAVTAQRGSNTGFFNSSNAASDTLTTSGIPTSVFNLFNASVNASYLLDFFGGVRRQIQGLQSQVEYQYFELRAAYLSLTSNIVTTAITIASLHRQICVTKQLIREQAEQLAIIKKQFDLGGVSQIEVVAQQTQLAQTRAALPPLEKSWAQARHLLAILVGAFPSECYVIPSLDLNELHLPTELPLSVPSALVRQRPDVRAAEALWEAANAQIGVATANLYPQFTLNGSWGKSNSVGSKVFGSQSNLWNIGGALFQPLFRGGALLAERRAAIAAYDVAAAQYREVVLQAFQNVADTLRAIEADAREMRAQKQAESAAYANLYLVRQQFFLGGVSYLSLLDAQRQYQQTRISLVQAEASRYADTAALFQALGGGWWNSDC</sequence>
<dbReference type="InterPro" id="IPR010131">
    <property type="entry name" value="MdtP/NodT-like"/>
</dbReference>
<keyword evidence="2" id="KW-0472">Membrane</keyword>
<comment type="subcellular location">
    <subcellularLocation>
        <location evidence="2">Cell outer membrane</location>
        <topology evidence="2">Lipid-anchor</topology>
    </subcellularLocation>
</comment>